<proteinExistence type="predicted"/>
<feature type="region of interest" description="Disordered" evidence="1">
    <location>
        <begin position="1"/>
        <end position="54"/>
    </location>
</feature>
<dbReference type="Proteomes" id="UP000198680">
    <property type="component" value="Unassembled WGS sequence"/>
</dbReference>
<protein>
    <submittedName>
        <fullName evidence="2">Uncharacterized protein</fullName>
    </submittedName>
</protein>
<dbReference type="AlphaFoldDB" id="A0A1G9XJH5"/>
<accession>A0A1G9XJH5</accession>
<reference evidence="3" key="1">
    <citation type="submission" date="2016-10" db="EMBL/GenBank/DDBJ databases">
        <authorList>
            <person name="Varghese N."/>
            <person name="Submissions S."/>
        </authorList>
    </citation>
    <scope>NUCLEOTIDE SEQUENCE [LARGE SCALE GENOMIC DNA]</scope>
    <source>
        <strain evidence="3">DSM 45419</strain>
    </source>
</reference>
<organism evidence="2 3">
    <name type="scientific">Geodermatophilus siccatus</name>
    <dbReference type="NCBI Taxonomy" id="1137991"/>
    <lineage>
        <taxon>Bacteria</taxon>
        <taxon>Bacillati</taxon>
        <taxon>Actinomycetota</taxon>
        <taxon>Actinomycetes</taxon>
        <taxon>Geodermatophilales</taxon>
        <taxon>Geodermatophilaceae</taxon>
        <taxon>Geodermatophilus</taxon>
    </lineage>
</organism>
<gene>
    <name evidence="2" type="ORF">SAMN05660642_03724</name>
</gene>
<evidence type="ECO:0000313" key="3">
    <source>
        <dbReference type="Proteomes" id="UP000198680"/>
    </source>
</evidence>
<evidence type="ECO:0000313" key="2">
    <source>
        <dbReference type="EMBL" id="SDM96556.1"/>
    </source>
</evidence>
<sequence length="54" mass="5470">MTMPEPDEPRDAQPFGSEGAPPGDPESQGGTPGPADGVAGPSWPPAETEPDAQR</sequence>
<dbReference type="RefSeq" id="WP_175479626.1">
    <property type="nucleotide sequence ID" value="NZ_FNHE01000010.1"/>
</dbReference>
<keyword evidence="3" id="KW-1185">Reference proteome</keyword>
<name>A0A1G9XJH5_9ACTN</name>
<dbReference type="EMBL" id="FNHE01000010">
    <property type="protein sequence ID" value="SDM96556.1"/>
    <property type="molecule type" value="Genomic_DNA"/>
</dbReference>
<dbReference type="STRING" id="1137991.SAMN05660642_03724"/>
<evidence type="ECO:0000256" key="1">
    <source>
        <dbReference type="SAM" id="MobiDB-lite"/>
    </source>
</evidence>